<keyword evidence="4" id="KW-0238">DNA-binding</keyword>
<sequence>VIDINRLQKTSGIIGNTEAIQEVLEMIVQVGPVDITVLVTGESGTGKEKVAKAIHKSSKRTHEPLIIVNCGAIPEGIIESELFGHKKGAFTGAGDDRKGYFETANKGTVFLDEIGETPLETQVKLLRVLENGEFIRVGDSNTLHTDVRIIAATNKNLESLVKKGDFRQDLYYRLKTVSIHVPALRQRIEDLSLFVERFALEFTRTNDIVYRGFMPEAIRLMKQYNWPGNVRELKNFVESILVLEKGERVTSEMVERKLRPSLDTGLQNPHLPVLVDQSPERVENELILRQLFLLRQDVELIRKVMNEQERGNDT</sequence>
<evidence type="ECO:0000259" key="6">
    <source>
        <dbReference type="PROSITE" id="PS50045"/>
    </source>
</evidence>
<proteinExistence type="predicted"/>
<dbReference type="Gene3D" id="1.10.8.60">
    <property type="match status" value="1"/>
</dbReference>
<dbReference type="EMBL" id="UINC01049747">
    <property type="protein sequence ID" value="SVB61887.1"/>
    <property type="molecule type" value="Genomic_DNA"/>
</dbReference>
<organism evidence="7">
    <name type="scientific">marine metagenome</name>
    <dbReference type="NCBI Taxonomy" id="408172"/>
    <lineage>
        <taxon>unclassified sequences</taxon>
        <taxon>metagenomes</taxon>
        <taxon>ecological metagenomes</taxon>
    </lineage>
</organism>
<dbReference type="InterPro" id="IPR025943">
    <property type="entry name" value="Sigma_54_int_dom_ATP-bd_2"/>
</dbReference>
<evidence type="ECO:0000256" key="2">
    <source>
        <dbReference type="ARBA" id="ARBA00022840"/>
    </source>
</evidence>
<evidence type="ECO:0000256" key="1">
    <source>
        <dbReference type="ARBA" id="ARBA00022741"/>
    </source>
</evidence>
<accession>A0A382FIB6</accession>
<dbReference type="InterPro" id="IPR025662">
    <property type="entry name" value="Sigma_54_int_dom_ATP-bd_1"/>
</dbReference>
<dbReference type="PROSITE" id="PS00676">
    <property type="entry name" value="SIGMA54_INTERACT_2"/>
    <property type="match status" value="1"/>
</dbReference>
<evidence type="ECO:0000256" key="3">
    <source>
        <dbReference type="ARBA" id="ARBA00023015"/>
    </source>
</evidence>
<dbReference type="InterPro" id="IPR027417">
    <property type="entry name" value="P-loop_NTPase"/>
</dbReference>
<keyword evidence="1" id="KW-0547">Nucleotide-binding</keyword>
<protein>
    <recommendedName>
        <fullName evidence="6">Sigma-54 factor interaction domain-containing protein</fullName>
    </recommendedName>
</protein>
<dbReference type="SMART" id="SM00382">
    <property type="entry name" value="AAA"/>
    <property type="match status" value="1"/>
</dbReference>
<feature type="non-terminal residue" evidence="7">
    <location>
        <position position="314"/>
    </location>
</feature>
<dbReference type="PROSITE" id="PS00688">
    <property type="entry name" value="SIGMA54_INTERACT_3"/>
    <property type="match status" value="1"/>
</dbReference>
<name>A0A382FIB6_9ZZZZ</name>
<dbReference type="InterPro" id="IPR003593">
    <property type="entry name" value="AAA+_ATPase"/>
</dbReference>
<feature type="non-terminal residue" evidence="7">
    <location>
        <position position="1"/>
    </location>
</feature>
<dbReference type="GO" id="GO:0003677">
    <property type="term" value="F:DNA binding"/>
    <property type="evidence" value="ECO:0007669"/>
    <property type="project" value="UniProtKB-KW"/>
</dbReference>
<dbReference type="Pfam" id="PF00158">
    <property type="entry name" value="Sigma54_activat"/>
    <property type="match status" value="1"/>
</dbReference>
<dbReference type="FunFam" id="3.40.50.300:FF:000006">
    <property type="entry name" value="DNA-binding transcriptional regulator NtrC"/>
    <property type="match status" value="1"/>
</dbReference>
<evidence type="ECO:0000313" key="7">
    <source>
        <dbReference type="EMBL" id="SVB61887.1"/>
    </source>
</evidence>
<dbReference type="InterPro" id="IPR058031">
    <property type="entry name" value="AAA_lid_NorR"/>
</dbReference>
<dbReference type="GO" id="GO:0006355">
    <property type="term" value="P:regulation of DNA-templated transcription"/>
    <property type="evidence" value="ECO:0007669"/>
    <property type="project" value="InterPro"/>
</dbReference>
<dbReference type="InterPro" id="IPR025944">
    <property type="entry name" value="Sigma_54_int_dom_CS"/>
</dbReference>
<dbReference type="GO" id="GO:0005524">
    <property type="term" value="F:ATP binding"/>
    <property type="evidence" value="ECO:0007669"/>
    <property type="project" value="UniProtKB-KW"/>
</dbReference>
<dbReference type="Pfam" id="PF25601">
    <property type="entry name" value="AAA_lid_14"/>
    <property type="match status" value="1"/>
</dbReference>
<dbReference type="CDD" id="cd00009">
    <property type="entry name" value="AAA"/>
    <property type="match status" value="1"/>
</dbReference>
<keyword evidence="2" id="KW-0067">ATP-binding</keyword>
<dbReference type="PROSITE" id="PS50045">
    <property type="entry name" value="SIGMA54_INTERACT_4"/>
    <property type="match status" value="1"/>
</dbReference>
<dbReference type="SUPFAM" id="SSF52540">
    <property type="entry name" value="P-loop containing nucleoside triphosphate hydrolases"/>
    <property type="match status" value="1"/>
</dbReference>
<keyword evidence="5" id="KW-0804">Transcription</keyword>
<evidence type="ECO:0000256" key="5">
    <source>
        <dbReference type="ARBA" id="ARBA00023163"/>
    </source>
</evidence>
<gene>
    <name evidence="7" type="ORF">METZ01_LOCUS214741</name>
</gene>
<dbReference type="PANTHER" id="PTHR32071">
    <property type="entry name" value="TRANSCRIPTIONAL REGULATORY PROTEIN"/>
    <property type="match status" value="1"/>
</dbReference>
<feature type="domain" description="Sigma-54 factor interaction" evidence="6">
    <location>
        <begin position="13"/>
        <end position="242"/>
    </location>
</feature>
<keyword evidence="3" id="KW-0805">Transcription regulation</keyword>
<dbReference type="AlphaFoldDB" id="A0A382FIB6"/>
<evidence type="ECO:0000256" key="4">
    <source>
        <dbReference type="ARBA" id="ARBA00023125"/>
    </source>
</evidence>
<reference evidence="7" key="1">
    <citation type="submission" date="2018-05" db="EMBL/GenBank/DDBJ databases">
        <authorList>
            <person name="Lanie J.A."/>
            <person name="Ng W.-L."/>
            <person name="Kazmierczak K.M."/>
            <person name="Andrzejewski T.M."/>
            <person name="Davidsen T.M."/>
            <person name="Wayne K.J."/>
            <person name="Tettelin H."/>
            <person name="Glass J.I."/>
            <person name="Rusch D."/>
            <person name="Podicherti R."/>
            <person name="Tsui H.-C.T."/>
            <person name="Winkler M.E."/>
        </authorList>
    </citation>
    <scope>NUCLEOTIDE SEQUENCE</scope>
</reference>
<dbReference type="InterPro" id="IPR002078">
    <property type="entry name" value="Sigma_54_int"/>
</dbReference>
<dbReference type="Gene3D" id="3.40.50.300">
    <property type="entry name" value="P-loop containing nucleotide triphosphate hydrolases"/>
    <property type="match status" value="1"/>
</dbReference>
<dbReference type="PROSITE" id="PS00675">
    <property type="entry name" value="SIGMA54_INTERACT_1"/>
    <property type="match status" value="1"/>
</dbReference>
<dbReference type="PANTHER" id="PTHR32071:SF121">
    <property type="entry name" value="SIGMA L-DEPENDENT TRANSCRIPTIONAL REGULATOR YQIR-RELATED"/>
    <property type="match status" value="1"/>
</dbReference>